<evidence type="ECO:0000313" key="4">
    <source>
        <dbReference type="EMBL" id="MUH59028.1"/>
    </source>
</evidence>
<evidence type="ECO:0000259" key="3">
    <source>
        <dbReference type="PROSITE" id="PS51462"/>
    </source>
</evidence>
<dbReference type="InterPro" id="IPR000086">
    <property type="entry name" value="NUDIX_hydrolase_dom"/>
</dbReference>
<keyword evidence="2" id="KW-0378">Hydrolase</keyword>
<evidence type="ECO:0000313" key="5">
    <source>
        <dbReference type="Proteomes" id="UP000487882"/>
    </source>
</evidence>
<evidence type="ECO:0000256" key="1">
    <source>
        <dbReference type="ARBA" id="ARBA00001946"/>
    </source>
</evidence>
<dbReference type="GO" id="GO:0019693">
    <property type="term" value="P:ribose phosphate metabolic process"/>
    <property type="evidence" value="ECO:0007669"/>
    <property type="project" value="TreeGrafter"/>
</dbReference>
<comment type="caution">
    <text evidence="4">The sequence shown here is derived from an EMBL/GenBank/DDBJ whole genome shotgun (WGS) entry which is preliminary data.</text>
</comment>
<dbReference type="CDD" id="cd24161">
    <property type="entry name" value="NUDIX_ADPRase_Ndx2"/>
    <property type="match status" value="1"/>
</dbReference>
<reference evidence="4 5" key="1">
    <citation type="submission" date="2019-09" db="EMBL/GenBank/DDBJ databases">
        <title>Bifidobacterium canis sp. nov., isolated from the digestive tract of German Shepherd dog puppy.</title>
        <authorList>
            <person name="Bunesova V."/>
        </authorList>
    </citation>
    <scope>NUCLEOTIDE SEQUENCE [LARGE SCALE GENOMIC DNA]</scope>
    <source>
        <strain evidence="4 5">GSD1FS</strain>
    </source>
</reference>
<evidence type="ECO:0000256" key="2">
    <source>
        <dbReference type="ARBA" id="ARBA00022801"/>
    </source>
</evidence>
<proteinExistence type="predicted"/>
<comment type="cofactor">
    <cofactor evidence="1">
        <name>Mg(2+)</name>
        <dbReference type="ChEBI" id="CHEBI:18420"/>
    </cofactor>
</comment>
<dbReference type="AlphaFoldDB" id="A0A7K1J2Z3"/>
<dbReference type="GO" id="GO:0006753">
    <property type="term" value="P:nucleoside phosphate metabolic process"/>
    <property type="evidence" value="ECO:0007669"/>
    <property type="project" value="TreeGrafter"/>
</dbReference>
<dbReference type="InterPro" id="IPR015797">
    <property type="entry name" value="NUDIX_hydrolase-like_dom_sf"/>
</dbReference>
<name>A0A7K1J2Z3_9BIFI</name>
<dbReference type="PANTHER" id="PTHR11839:SF18">
    <property type="entry name" value="NUDIX HYDROLASE DOMAIN-CONTAINING PROTEIN"/>
    <property type="match status" value="1"/>
</dbReference>
<dbReference type="PANTHER" id="PTHR11839">
    <property type="entry name" value="UDP/ADP-SUGAR PYROPHOSPHATASE"/>
    <property type="match status" value="1"/>
</dbReference>
<dbReference type="EMBL" id="WNLP01000001">
    <property type="protein sequence ID" value="MUH59028.1"/>
    <property type="molecule type" value="Genomic_DNA"/>
</dbReference>
<dbReference type="PROSITE" id="PS51462">
    <property type="entry name" value="NUDIX"/>
    <property type="match status" value="1"/>
</dbReference>
<dbReference type="RefSeq" id="WP_155588061.1">
    <property type="nucleotide sequence ID" value="NZ_WNLP01000001.1"/>
</dbReference>
<dbReference type="Gene3D" id="3.90.79.10">
    <property type="entry name" value="Nucleoside Triphosphate Pyrophosphohydrolase"/>
    <property type="match status" value="1"/>
</dbReference>
<dbReference type="GO" id="GO:0016787">
    <property type="term" value="F:hydrolase activity"/>
    <property type="evidence" value="ECO:0007669"/>
    <property type="project" value="UniProtKB-KW"/>
</dbReference>
<dbReference type="Proteomes" id="UP000487882">
    <property type="component" value="Unassembled WGS sequence"/>
</dbReference>
<dbReference type="Pfam" id="PF00293">
    <property type="entry name" value="NUDIX"/>
    <property type="match status" value="1"/>
</dbReference>
<keyword evidence="5" id="KW-1185">Reference proteome</keyword>
<sequence length="210" mass="24165">MSRETTYRRFDPWRSTPIREESRQTVIEGHYFNVDRASFDSATAGHFERFILHKNNGDSVGVIGLTKDGMVPLIEQYRIPVHRWTLEIPAGHAIEKDERPVDVAHRKLAEEVGYKAATMTQFCRFINTPSYSTQHTALYFAYDLTPIADRDQYASEARAQVRFYTPEECYHMVINGTILDAKSIIAIQRLYMAPNNMIAVSEEEEAALRD</sequence>
<accession>A0A7K1J2Z3</accession>
<dbReference type="SUPFAM" id="SSF55811">
    <property type="entry name" value="Nudix"/>
    <property type="match status" value="1"/>
</dbReference>
<gene>
    <name evidence="4" type="ORF">GSD1FS_0332</name>
</gene>
<protein>
    <submittedName>
        <fullName evidence="4">ADP-ribose pyrophosphatase</fullName>
    </submittedName>
</protein>
<organism evidence="4 5">
    <name type="scientific">Bifidobacterium canis</name>
    <dbReference type="NCBI Taxonomy" id="2610880"/>
    <lineage>
        <taxon>Bacteria</taxon>
        <taxon>Bacillati</taxon>
        <taxon>Actinomycetota</taxon>
        <taxon>Actinomycetes</taxon>
        <taxon>Bifidobacteriales</taxon>
        <taxon>Bifidobacteriaceae</taxon>
        <taxon>Bifidobacterium</taxon>
    </lineage>
</organism>
<feature type="domain" description="Nudix hydrolase" evidence="3">
    <location>
        <begin position="55"/>
        <end position="186"/>
    </location>
</feature>